<dbReference type="Pfam" id="PF05793">
    <property type="entry name" value="TFIIF_alpha"/>
    <property type="match status" value="1"/>
</dbReference>
<dbReference type="OMA" id="VTCGKTM"/>
<feature type="compositionally biased region" description="Acidic residues" evidence="10">
    <location>
        <begin position="339"/>
        <end position="355"/>
    </location>
</feature>
<feature type="compositionally biased region" description="Basic residues" evidence="10">
    <location>
        <begin position="491"/>
        <end position="501"/>
    </location>
</feature>
<evidence type="ECO:0000256" key="7">
    <source>
        <dbReference type="ARBA" id="ARBA00023242"/>
    </source>
</evidence>
<reference evidence="12" key="1">
    <citation type="submission" date="2019-10" db="EMBL/GenBank/DDBJ databases">
        <title>Corvus moneduloides (New Caledonian crow) genome, bCorMon1, primary haplotype.</title>
        <authorList>
            <person name="Rutz C."/>
            <person name="Fungtammasan C."/>
            <person name="Mountcastle J."/>
            <person name="Formenti G."/>
            <person name="Chow W."/>
            <person name="Howe K."/>
            <person name="Steele M.P."/>
            <person name="Fernandes J."/>
            <person name="Gilbert M.T.P."/>
            <person name="Fedrigo O."/>
            <person name="Jarvis E.D."/>
            <person name="Gemmell N."/>
        </authorList>
    </citation>
    <scope>NUCLEOTIDE SEQUENCE [LARGE SCALE GENOMIC DNA]</scope>
</reference>
<dbReference type="AlphaFoldDB" id="A0A8U7NPV5"/>
<dbReference type="InterPro" id="IPR036388">
    <property type="entry name" value="WH-like_DNA-bd_sf"/>
</dbReference>
<keyword evidence="7 9" id="KW-0539">Nucleus</keyword>
<feature type="region of interest" description="Disordered" evidence="10">
    <location>
        <begin position="91"/>
        <end position="116"/>
    </location>
</feature>
<feature type="region of interest" description="Disordered" evidence="10">
    <location>
        <begin position="307"/>
        <end position="582"/>
    </location>
</feature>
<accession>A0A8U7NPV5</accession>
<evidence type="ECO:0000256" key="9">
    <source>
        <dbReference type="RuleBase" id="RU366044"/>
    </source>
</evidence>
<comment type="subcellular location">
    <subcellularLocation>
        <location evidence="1 9">Nucleus</location>
    </subcellularLocation>
</comment>
<evidence type="ECO:0000256" key="4">
    <source>
        <dbReference type="ARBA" id="ARBA00023015"/>
    </source>
</evidence>
<gene>
    <name evidence="11" type="primary">GTF2F1</name>
</gene>
<evidence type="ECO:0000256" key="6">
    <source>
        <dbReference type="ARBA" id="ARBA00023163"/>
    </source>
</evidence>
<feature type="compositionally biased region" description="Low complexity" evidence="10">
    <location>
        <begin position="504"/>
        <end position="534"/>
    </location>
</feature>
<proteinExistence type="inferred from homology"/>
<dbReference type="GO" id="GO:0003677">
    <property type="term" value="F:DNA binding"/>
    <property type="evidence" value="ECO:0007669"/>
    <property type="project" value="UniProtKB-KW"/>
</dbReference>
<dbReference type="FunFam" id="1.10.10.10:FF:000290">
    <property type="entry name" value="General transcription factor IIF subunit 1"/>
    <property type="match status" value="1"/>
</dbReference>
<keyword evidence="4 9" id="KW-0805">Transcription regulation</keyword>
<dbReference type="Gene3D" id="1.10.10.10">
    <property type="entry name" value="Winged helix-like DNA-binding domain superfamily/Winged helix DNA-binding domain"/>
    <property type="match status" value="1"/>
</dbReference>
<name>A0A8U7NPV5_CORMO</name>
<evidence type="ECO:0000313" key="12">
    <source>
        <dbReference type="Proteomes" id="UP000694553"/>
    </source>
</evidence>
<dbReference type="GO" id="GO:0001096">
    <property type="term" value="F:TFIIF-class transcription factor complex binding"/>
    <property type="evidence" value="ECO:0007669"/>
    <property type="project" value="TreeGrafter"/>
</dbReference>
<dbReference type="PANTHER" id="PTHR13011:SF0">
    <property type="entry name" value="GENERAL TRANSCRIPTION FACTOR IIF SUBUNIT 1"/>
    <property type="match status" value="1"/>
</dbReference>
<dbReference type="PANTHER" id="PTHR13011">
    <property type="entry name" value="TFIIF-ALPHA"/>
    <property type="match status" value="1"/>
</dbReference>
<feature type="compositionally biased region" description="Polar residues" evidence="10">
    <location>
        <begin position="567"/>
        <end position="580"/>
    </location>
</feature>
<dbReference type="InterPro" id="IPR036390">
    <property type="entry name" value="WH_DNA-bd_sf"/>
</dbReference>
<feature type="compositionally biased region" description="Acidic residues" evidence="10">
    <location>
        <begin position="473"/>
        <end position="482"/>
    </location>
</feature>
<dbReference type="GO" id="GO:0006367">
    <property type="term" value="P:transcription initiation at RNA polymerase II promoter"/>
    <property type="evidence" value="ECO:0007669"/>
    <property type="project" value="InterPro"/>
</dbReference>
<protein>
    <recommendedName>
        <fullName evidence="9">Transcription initiation factor IIF subunit alpha</fullName>
    </recommendedName>
</protein>
<dbReference type="GO" id="GO:0016251">
    <property type="term" value="F:RNA polymerase II general transcription initiation factor activity"/>
    <property type="evidence" value="ECO:0007669"/>
    <property type="project" value="TreeGrafter"/>
</dbReference>
<comment type="function">
    <text evidence="8 9">TFIIF is a general transcription initiation factor that binds to RNA polymerase II and helps to recruit it to the initiation complex in collaboration with TFIIB. It promotes transcription elongation.</text>
</comment>
<keyword evidence="6 9" id="KW-0804">Transcription</keyword>
<evidence type="ECO:0000256" key="10">
    <source>
        <dbReference type="SAM" id="MobiDB-lite"/>
    </source>
</evidence>
<feature type="compositionally biased region" description="Acidic residues" evidence="10">
    <location>
        <begin position="383"/>
        <end position="398"/>
    </location>
</feature>
<evidence type="ECO:0000256" key="1">
    <source>
        <dbReference type="ARBA" id="ARBA00004123"/>
    </source>
</evidence>
<dbReference type="Ensembl" id="ENSCMUT00000032334.1">
    <property type="protein sequence ID" value="ENSCMUP00000027997.1"/>
    <property type="gene ID" value="ENSCMUG00000019921.1"/>
</dbReference>
<dbReference type="GO" id="GO:0032968">
    <property type="term" value="P:positive regulation of transcription elongation by RNA polymerase II"/>
    <property type="evidence" value="ECO:0007669"/>
    <property type="project" value="InterPro"/>
</dbReference>
<dbReference type="InterPro" id="IPR008851">
    <property type="entry name" value="TFIIF-alpha"/>
</dbReference>
<keyword evidence="3" id="KW-0597">Phosphoprotein</keyword>
<organism evidence="11 12">
    <name type="scientific">Corvus moneduloides</name>
    <name type="common">New Caledonian crow</name>
    <dbReference type="NCBI Taxonomy" id="1196302"/>
    <lineage>
        <taxon>Eukaryota</taxon>
        <taxon>Metazoa</taxon>
        <taxon>Chordata</taxon>
        <taxon>Craniata</taxon>
        <taxon>Vertebrata</taxon>
        <taxon>Euteleostomi</taxon>
        <taxon>Archelosauria</taxon>
        <taxon>Archosauria</taxon>
        <taxon>Dinosauria</taxon>
        <taxon>Saurischia</taxon>
        <taxon>Theropoda</taxon>
        <taxon>Coelurosauria</taxon>
        <taxon>Aves</taxon>
        <taxon>Neognathae</taxon>
        <taxon>Neoaves</taxon>
        <taxon>Telluraves</taxon>
        <taxon>Australaves</taxon>
        <taxon>Passeriformes</taxon>
        <taxon>Corvoidea</taxon>
        <taxon>Corvidae</taxon>
        <taxon>Corvus</taxon>
    </lineage>
</organism>
<sequence length="645" mass="70523">MGGWGEKCGLGMKIAGFGVQNGGCGMKRRGLGRKLRAFGWNRGGFGPGPPRLPRRRIGRTERCFRSRGCGSRLCFRSCDAEFPVPAGSGGGAGAGAGGAGGGARGGSEAPGGPCEGLGGVLRDLGGACEGPPELDLGVRSPLPPRWPHWNTPKRYNIMAFNSADRVTLSTWAQARMERDMSNKRIYAEEELPESGAGSEFHRKLREEARRKKYGIVLREFRAEDQPWLLRVNGKTGRKFRGVKKGGVTENASYYVFTQCPDGAFEAFPVRNWYNFTPLARHRTLTAEEAEEEWERRNKVLNHFSIMQQRRLRDQDEEDEDKDKGRKAPGKGGGLRIHDLEEDLELSSEESEGSEAEGEKAARPKAAGGGPRRRRKKGRKGSEDEALEDSDDGDFEGQEVDYMSDGSSSGEEDASKAKAPKEEEEGPKGIDEASESSEESEEEKPEEKEEEEEGKATPTPQDKKKKRESSDESQTSEESDIDSETSSALFMAKKKTPPKRERRASGSSSRGGSRPGTPTDSGGTGGTLRAAAARLEQGRRAPPGGSEPPPQKRLKVEPGPPSGKCTPQPHSGKSTPSSGEVQLTEEAVRRYLSRKPMTTKDLLKKFQTKRTGLSSDATVNALAQLLKRLDPERKLIADKMHFFLKE</sequence>
<comment type="similarity">
    <text evidence="2 9">Belongs to the TFIIF alpha subunit family.</text>
</comment>
<evidence type="ECO:0000256" key="3">
    <source>
        <dbReference type="ARBA" id="ARBA00022553"/>
    </source>
</evidence>
<feature type="compositionally biased region" description="Basic and acidic residues" evidence="10">
    <location>
        <begin position="412"/>
        <end position="430"/>
    </location>
</feature>
<reference evidence="11" key="2">
    <citation type="submission" date="2025-08" db="UniProtKB">
        <authorList>
            <consortium name="Ensembl"/>
        </authorList>
    </citation>
    <scope>IDENTIFICATION</scope>
</reference>
<evidence type="ECO:0000256" key="2">
    <source>
        <dbReference type="ARBA" id="ARBA00005249"/>
    </source>
</evidence>
<keyword evidence="5 9" id="KW-0238">DNA-binding</keyword>
<evidence type="ECO:0000313" key="11">
    <source>
        <dbReference type="Ensembl" id="ENSCMUP00000027997.1"/>
    </source>
</evidence>
<dbReference type="SUPFAM" id="SSF46785">
    <property type="entry name" value="Winged helix' DNA-binding domain"/>
    <property type="match status" value="1"/>
</dbReference>
<dbReference type="SUPFAM" id="SSF50916">
    <property type="entry name" value="Rap30/74 interaction domains"/>
    <property type="match status" value="1"/>
</dbReference>
<dbReference type="GO" id="GO:0005674">
    <property type="term" value="C:transcription factor TFIIF complex"/>
    <property type="evidence" value="ECO:0007669"/>
    <property type="project" value="TreeGrafter"/>
</dbReference>
<reference evidence="11" key="3">
    <citation type="submission" date="2025-09" db="UniProtKB">
        <authorList>
            <consortium name="Ensembl"/>
        </authorList>
    </citation>
    <scope>IDENTIFICATION</scope>
</reference>
<dbReference type="Proteomes" id="UP000694553">
    <property type="component" value="Unassembled WGS sequence"/>
</dbReference>
<feature type="compositionally biased region" description="Acidic residues" evidence="10">
    <location>
        <begin position="431"/>
        <end position="452"/>
    </location>
</feature>
<dbReference type="InterPro" id="IPR011039">
    <property type="entry name" value="TFIIF_interaction"/>
</dbReference>
<keyword evidence="12" id="KW-1185">Reference proteome</keyword>
<evidence type="ECO:0000256" key="5">
    <source>
        <dbReference type="ARBA" id="ARBA00023125"/>
    </source>
</evidence>
<evidence type="ECO:0000256" key="8">
    <source>
        <dbReference type="ARBA" id="ARBA00025232"/>
    </source>
</evidence>